<comment type="similarity">
    <text evidence="1">Belongs to the cyclophilin-type PPIase family.</text>
</comment>
<feature type="domain" description="PPIase cyclophilin-type" evidence="6">
    <location>
        <begin position="31"/>
        <end position="187"/>
    </location>
</feature>
<dbReference type="RefSeq" id="WP_116652037.1">
    <property type="nucleotide sequence ID" value="NZ_QUZK01000054.1"/>
</dbReference>
<dbReference type="AlphaFoldDB" id="A0A3E1K4K3"/>
<gene>
    <name evidence="7" type="ORF">DZC52_15290</name>
</gene>
<reference evidence="7 8" key="1">
    <citation type="submission" date="2018-08" db="EMBL/GenBank/DDBJ databases">
        <title>Wenzhouxiangella salilacus sp. nov., a novel bacterium isolated from a saline lake in Xinjiang Province, China.</title>
        <authorList>
            <person name="Han S."/>
        </authorList>
    </citation>
    <scope>NUCLEOTIDE SEQUENCE [LARGE SCALE GENOMIC DNA]</scope>
    <source>
        <strain evidence="7 8">XDB06</strain>
    </source>
</reference>
<keyword evidence="5" id="KW-0732">Signal</keyword>
<evidence type="ECO:0000256" key="1">
    <source>
        <dbReference type="ARBA" id="ARBA00007365"/>
    </source>
</evidence>
<keyword evidence="4" id="KW-0413">Isomerase</keyword>
<organism evidence="7 8">
    <name type="scientific">Wenzhouxiangella sediminis</name>
    <dbReference type="NCBI Taxonomy" id="1792836"/>
    <lineage>
        <taxon>Bacteria</taxon>
        <taxon>Pseudomonadati</taxon>
        <taxon>Pseudomonadota</taxon>
        <taxon>Gammaproteobacteria</taxon>
        <taxon>Chromatiales</taxon>
        <taxon>Wenzhouxiangellaceae</taxon>
        <taxon>Wenzhouxiangella</taxon>
    </lineage>
</organism>
<proteinExistence type="inferred from homology"/>
<feature type="signal peptide" evidence="5">
    <location>
        <begin position="1"/>
        <end position="19"/>
    </location>
</feature>
<comment type="caution">
    <text evidence="7">The sequence shown here is derived from an EMBL/GenBank/DDBJ whole genome shotgun (WGS) entry which is preliminary data.</text>
</comment>
<dbReference type="SUPFAM" id="SSF50891">
    <property type="entry name" value="Cyclophilin-like"/>
    <property type="match status" value="1"/>
</dbReference>
<sequence>MKKIATLILLAALAFQAQAQNPRVWLDTDRGPIIIELYPDDSPITVDNFLRYVDDGFYNGLIFHRVVPDFIVQAGGFNPDLQYQEPTYEDIVNEADNGLDNLRGTIAMARQSDPDTASSQFFINVTQNDILNPGGNTDAGYAVFGEVVLGMDLIDDMSEQPRSSITSPLGTLSDFPRDTPVIERAVRLDEGFPLMPDHSGSWYDPQTSGVGFNIEIADDNGGNGPIANVYWYNFDEQRQFWLVGSAPFEYGATEVTVDLSSHPADEEGVGFQSPPESDFSIYGSVTLSFDDCTSGSVAYDLTDYGSGEIAIARLSRPDNYSCEG</sequence>
<dbReference type="InterPro" id="IPR044665">
    <property type="entry name" value="E_coli_cyclophilin_A-like"/>
</dbReference>
<dbReference type="GO" id="GO:0003755">
    <property type="term" value="F:peptidyl-prolyl cis-trans isomerase activity"/>
    <property type="evidence" value="ECO:0007669"/>
    <property type="project" value="UniProtKB-KW"/>
</dbReference>
<evidence type="ECO:0000313" key="8">
    <source>
        <dbReference type="Proteomes" id="UP000260351"/>
    </source>
</evidence>
<evidence type="ECO:0000256" key="5">
    <source>
        <dbReference type="SAM" id="SignalP"/>
    </source>
</evidence>
<dbReference type="PROSITE" id="PS50072">
    <property type="entry name" value="CSA_PPIASE_2"/>
    <property type="match status" value="1"/>
</dbReference>
<protein>
    <recommendedName>
        <fullName evidence="2">peptidylprolyl isomerase</fullName>
        <ecNumber evidence="2">5.2.1.8</ecNumber>
    </recommendedName>
</protein>
<keyword evidence="8" id="KW-1185">Reference proteome</keyword>
<dbReference type="Proteomes" id="UP000260351">
    <property type="component" value="Unassembled WGS sequence"/>
</dbReference>
<dbReference type="PRINTS" id="PR00153">
    <property type="entry name" value="CSAPPISMRASE"/>
</dbReference>
<dbReference type="InterPro" id="IPR029000">
    <property type="entry name" value="Cyclophilin-like_dom_sf"/>
</dbReference>
<dbReference type="OrthoDB" id="9807797at2"/>
<dbReference type="EMBL" id="QUZK01000054">
    <property type="protein sequence ID" value="RFF28888.1"/>
    <property type="molecule type" value="Genomic_DNA"/>
</dbReference>
<name>A0A3E1K4K3_9GAMM</name>
<evidence type="ECO:0000259" key="6">
    <source>
        <dbReference type="PROSITE" id="PS50072"/>
    </source>
</evidence>
<dbReference type="Pfam" id="PF00160">
    <property type="entry name" value="Pro_isomerase"/>
    <property type="match status" value="1"/>
</dbReference>
<dbReference type="InterPro" id="IPR020892">
    <property type="entry name" value="Cyclophilin-type_PPIase_CS"/>
</dbReference>
<dbReference type="GO" id="GO:0006457">
    <property type="term" value="P:protein folding"/>
    <property type="evidence" value="ECO:0007669"/>
    <property type="project" value="InterPro"/>
</dbReference>
<dbReference type="PANTHER" id="PTHR43246">
    <property type="entry name" value="PEPTIDYL-PROLYL CIS-TRANS ISOMERASE CYP38, CHLOROPLASTIC"/>
    <property type="match status" value="1"/>
</dbReference>
<dbReference type="Gene3D" id="2.40.100.10">
    <property type="entry name" value="Cyclophilin-like"/>
    <property type="match status" value="1"/>
</dbReference>
<evidence type="ECO:0000256" key="2">
    <source>
        <dbReference type="ARBA" id="ARBA00013194"/>
    </source>
</evidence>
<evidence type="ECO:0000256" key="4">
    <source>
        <dbReference type="ARBA" id="ARBA00023235"/>
    </source>
</evidence>
<dbReference type="EC" id="5.2.1.8" evidence="2"/>
<accession>A0A3E1K4K3</accession>
<dbReference type="InterPro" id="IPR002130">
    <property type="entry name" value="Cyclophilin-type_PPIase_dom"/>
</dbReference>
<evidence type="ECO:0000313" key="7">
    <source>
        <dbReference type="EMBL" id="RFF28888.1"/>
    </source>
</evidence>
<feature type="chain" id="PRO_5017831784" description="peptidylprolyl isomerase" evidence="5">
    <location>
        <begin position="20"/>
        <end position="324"/>
    </location>
</feature>
<evidence type="ECO:0000256" key="3">
    <source>
        <dbReference type="ARBA" id="ARBA00023110"/>
    </source>
</evidence>
<keyword evidence="3" id="KW-0697">Rotamase</keyword>
<dbReference type="PROSITE" id="PS00170">
    <property type="entry name" value="CSA_PPIASE_1"/>
    <property type="match status" value="1"/>
</dbReference>